<name>A0A5C6UJ25_9SPHN</name>
<feature type="region of interest" description="Disordered" evidence="1">
    <location>
        <begin position="21"/>
        <end position="113"/>
    </location>
</feature>
<evidence type="ECO:0000256" key="2">
    <source>
        <dbReference type="SAM" id="SignalP"/>
    </source>
</evidence>
<proteinExistence type="predicted"/>
<dbReference type="AlphaFoldDB" id="A0A5C6UJ25"/>
<evidence type="ECO:0000313" key="3">
    <source>
        <dbReference type="EMBL" id="TXC72822.1"/>
    </source>
</evidence>
<dbReference type="EMBL" id="VOQR01000001">
    <property type="protein sequence ID" value="TXC72822.1"/>
    <property type="molecule type" value="Genomic_DNA"/>
</dbReference>
<comment type="caution">
    <text evidence="3">The sequence shown here is derived from an EMBL/GenBank/DDBJ whole genome shotgun (WGS) entry which is preliminary data.</text>
</comment>
<reference evidence="3 4" key="1">
    <citation type="journal article" date="2013" name="Antonie Van Leeuwenhoek">
        <title>Sphingomonas ginsenosidivorax sp. nov., with the ability to transform ginsenosides.</title>
        <authorList>
            <person name="Jin X.F."/>
            <person name="Kim J.K."/>
            <person name="Liu Q.M."/>
            <person name="Kang M.S."/>
            <person name="He D."/>
            <person name="Jin F.X."/>
            <person name="Kim S.C."/>
            <person name="Im W.T."/>
        </authorList>
    </citation>
    <scope>NUCLEOTIDE SEQUENCE [LARGE SCALE GENOMIC DNA]</scope>
    <source>
        <strain evidence="3 4">KHI67</strain>
    </source>
</reference>
<dbReference type="OrthoDB" id="7581430at2"/>
<feature type="signal peptide" evidence="2">
    <location>
        <begin position="1"/>
        <end position="19"/>
    </location>
</feature>
<gene>
    <name evidence="3" type="ORF">FSB78_07440</name>
</gene>
<evidence type="ECO:0000256" key="1">
    <source>
        <dbReference type="SAM" id="MobiDB-lite"/>
    </source>
</evidence>
<keyword evidence="2" id="KW-0732">Signal</keyword>
<evidence type="ECO:0000313" key="4">
    <source>
        <dbReference type="Proteomes" id="UP000321250"/>
    </source>
</evidence>
<sequence>MAPAFSHAAAALLALSVLAGCSRSEPDQPPPVDNAVTEEPAPVREEAPVAEPAPAPVEPAPAAVTNTVAPPPAEAIAPDEQMLDDADATGMTARATRDAQNEEAPQANETEEK</sequence>
<feature type="compositionally biased region" description="Low complexity" evidence="1">
    <location>
        <begin position="60"/>
        <end position="78"/>
    </location>
</feature>
<accession>A0A5C6UJ25</accession>
<dbReference type="Proteomes" id="UP000321250">
    <property type="component" value="Unassembled WGS sequence"/>
</dbReference>
<keyword evidence="4" id="KW-1185">Reference proteome</keyword>
<feature type="chain" id="PRO_5022838429" evidence="2">
    <location>
        <begin position="20"/>
        <end position="113"/>
    </location>
</feature>
<organism evidence="3 4">
    <name type="scientific">Sphingomonas ginsenosidivorax</name>
    <dbReference type="NCBI Taxonomy" id="862135"/>
    <lineage>
        <taxon>Bacteria</taxon>
        <taxon>Pseudomonadati</taxon>
        <taxon>Pseudomonadota</taxon>
        <taxon>Alphaproteobacteria</taxon>
        <taxon>Sphingomonadales</taxon>
        <taxon>Sphingomonadaceae</taxon>
        <taxon>Sphingomonas</taxon>
    </lineage>
</organism>
<protein>
    <submittedName>
        <fullName evidence="3">Uncharacterized protein</fullName>
    </submittedName>
</protein>